<dbReference type="Proteomes" id="UP001392437">
    <property type="component" value="Unassembled WGS sequence"/>
</dbReference>
<gene>
    <name evidence="4" type="ORF">PG999_001382</name>
</gene>
<dbReference type="AlphaFoldDB" id="A0AAW0REM8"/>
<dbReference type="EMBL" id="JAQQWP010000001">
    <property type="protein sequence ID" value="KAK8133209.1"/>
    <property type="molecule type" value="Genomic_DNA"/>
</dbReference>
<evidence type="ECO:0000256" key="2">
    <source>
        <dbReference type="ARBA" id="ARBA00023043"/>
    </source>
</evidence>
<comment type="caution">
    <text evidence="4">The sequence shown here is derived from an EMBL/GenBank/DDBJ whole genome shotgun (WGS) entry which is preliminary data.</text>
</comment>
<feature type="repeat" description="ANK" evidence="3">
    <location>
        <begin position="120"/>
        <end position="152"/>
    </location>
</feature>
<dbReference type="Pfam" id="PF12796">
    <property type="entry name" value="Ank_2"/>
    <property type="match status" value="1"/>
</dbReference>
<sequence length="209" mass="23381">MNEAGMDRRYILSEREEAYQCHIRFLFLYAIETGQGTLIKLLLEKGADVNEACPSGNKPVLYALENDRHDIVHQLLLCGEINLQRDEWSKLLLYASGKGHRTILELLAGDRSHFDDEDDHGRTPLSYAAENGHCSTVQVLAEKGARVNFADDLGRTPLAYAADKGHKVVIQELINYGANKTTLDELKPTPLECAQGKGYGEDILELLRE</sequence>
<dbReference type="PANTHER" id="PTHR24171:SF9">
    <property type="entry name" value="ANKYRIN REPEAT DOMAIN-CONTAINING PROTEIN 39"/>
    <property type="match status" value="1"/>
</dbReference>
<name>A0AAW0REM8_9PEZI</name>
<protein>
    <submittedName>
        <fullName evidence="4">Ankyrin repeat-containing domain protein</fullName>
    </submittedName>
</protein>
<dbReference type="InterPro" id="IPR036770">
    <property type="entry name" value="Ankyrin_rpt-contain_sf"/>
</dbReference>
<evidence type="ECO:0000256" key="3">
    <source>
        <dbReference type="PROSITE-ProRule" id="PRU00023"/>
    </source>
</evidence>
<dbReference type="PANTHER" id="PTHR24171">
    <property type="entry name" value="ANKYRIN REPEAT DOMAIN-CONTAINING PROTEIN 39-RELATED"/>
    <property type="match status" value="1"/>
</dbReference>
<evidence type="ECO:0000256" key="1">
    <source>
        <dbReference type="ARBA" id="ARBA00022737"/>
    </source>
</evidence>
<dbReference type="SUPFAM" id="SSF48403">
    <property type="entry name" value="Ankyrin repeat"/>
    <property type="match status" value="1"/>
</dbReference>
<keyword evidence="2 3" id="KW-0040">ANK repeat</keyword>
<dbReference type="Pfam" id="PF00023">
    <property type="entry name" value="Ank"/>
    <property type="match status" value="1"/>
</dbReference>
<evidence type="ECO:0000313" key="4">
    <source>
        <dbReference type="EMBL" id="KAK8133209.1"/>
    </source>
</evidence>
<keyword evidence="1" id="KW-0677">Repeat</keyword>
<reference evidence="4 5" key="1">
    <citation type="submission" date="2023-01" db="EMBL/GenBank/DDBJ databases">
        <title>Analysis of 21 Apiospora genomes using comparative genomics revels a genus with tremendous synthesis potential of carbohydrate active enzymes and secondary metabolites.</title>
        <authorList>
            <person name="Sorensen T."/>
        </authorList>
    </citation>
    <scope>NUCLEOTIDE SEQUENCE [LARGE SCALE GENOMIC DNA]</scope>
    <source>
        <strain evidence="4 5">CBS 117206</strain>
    </source>
</reference>
<dbReference type="PROSITE" id="PS50088">
    <property type="entry name" value="ANK_REPEAT"/>
    <property type="match status" value="2"/>
</dbReference>
<dbReference type="InterPro" id="IPR002110">
    <property type="entry name" value="Ankyrin_rpt"/>
</dbReference>
<accession>A0AAW0REM8</accession>
<dbReference type="SMART" id="SM00248">
    <property type="entry name" value="ANK"/>
    <property type="match status" value="4"/>
</dbReference>
<feature type="repeat" description="ANK" evidence="3">
    <location>
        <begin position="153"/>
        <end position="185"/>
    </location>
</feature>
<evidence type="ECO:0000313" key="5">
    <source>
        <dbReference type="Proteomes" id="UP001392437"/>
    </source>
</evidence>
<proteinExistence type="predicted"/>
<keyword evidence="5" id="KW-1185">Reference proteome</keyword>
<organism evidence="4 5">
    <name type="scientific">Apiospora kogelbergensis</name>
    <dbReference type="NCBI Taxonomy" id="1337665"/>
    <lineage>
        <taxon>Eukaryota</taxon>
        <taxon>Fungi</taxon>
        <taxon>Dikarya</taxon>
        <taxon>Ascomycota</taxon>
        <taxon>Pezizomycotina</taxon>
        <taxon>Sordariomycetes</taxon>
        <taxon>Xylariomycetidae</taxon>
        <taxon>Amphisphaeriales</taxon>
        <taxon>Apiosporaceae</taxon>
        <taxon>Apiospora</taxon>
    </lineage>
</organism>
<dbReference type="PROSITE" id="PS50297">
    <property type="entry name" value="ANK_REP_REGION"/>
    <property type="match status" value="2"/>
</dbReference>
<dbReference type="Gene3D" id="1.25.40.20">
    <property type="entry name" value="Ankyrin repeat-containing domain"/>
    <property type="match status" value="1"/>
</dbReference>